<dbReference type="EMBL" id="JAAKZW010000056">
    <property type="protein sequence ID" value="NGO77169.1"/>
    <property type="molecule type" value="Genomic_DNA"/>
</dbReference>
<name>A0A6G4XHZ3_9ACTN</name>
<accession>A0A6G4XHZ3</accession>
<feature type="transmembrane region" description="Helical" evidence="1">
    <location>
        <begin position="6"/>
        <end position="26"/>
    </location>
</feature>
<dbReference type="Proteomes" id="UP000481109">
    <property type="component" value="Unassembled WGS sequence"/>
</dbReference>
<dbReference type="RefSeq" id="WP_165332636.1">
    <property type="nucleotide sequence ID" value="NZ_JAAKZW010000056.1"/>
</dbReference>
<feature type="transmembrane region" description="Helical" evidence="1">
    <location>
        <begin position="172"/>
        <end position="193"/>
    </location>
</feature>
<dbReference type="AlphaFoldDB" id="A0A6G4XHZ3"/>
<evidence type="ECO:0000313" key="3">
    <source>
        <dbReference type="Proteomes" id="UP000481109"/>
    </source>
</evidence>
<gene>
    <name evidence="2" type="ORF">G6045_16100</name>
</gene>
<keyword evidence="1" id="KW-0812">Transmembrane</keyword>
<comment type="caution">
    <text evidence="2">The sequence shown here is derived from an EMBL/GenBank/DDBJ whole genome shotgun (WGS) entry which is preliminary data.</text>
</comment>
<proteinExistence type="predicted"/>
<protein>
    <submittedName>
        <fullName evidence="2">TIGR04222 domain-containing membrane protein</fullName>
    </submittedName>
</protein>
<evidence type="ECO:0000313" key="2">
    <source>
        <dbReference type="EMBL" id="NGO77169.1"/>
    </source>
</evidence>
<sequence length="251" mass="26646">MFWVPFLLLAWALAGITCIRLCLVASHGAGRPGRPRPDAELSIYEAAFLSGGPDRVAALAMIAMARQRRLLLAHTGWATVVDPNGKDDLERSVLGAIGPAGQSPIAPVRHRTAGDEAVRRLAERLTSAGLAVPDTARGGIEAAVRQVQAAALAVVALGALSLLMWPDHEGSMGPLVAWFLLPLILTLGCLAIARFEVHPYTRWASSEGQQLLGMLETDRPDDERGFLTAVAVRGPRAVTDPALRAAFGDGR</sequence>
<evidence type="ECO:0000256" key="1">
    <source>
        <dbReference type="SAM" id="Phobius"/>
    </source>
</evidence>
<organism evidence="2 3">
    <name type="scientific">Streptomyces mesophilus</name>
    <dbReference type="NCBI Taxonomy" id="1775132"/>
    <lineage>
        <taxon>Bacteria</taxon>
        <taxon>Bacillati</taxon>
        <taxon>Actinomycetota</taxon>
        <taxon>Actinomycetes</taxon>
        <taxon>Kitasatosporales</taxon>
        <taxon>Streptomycetaceae</taxon>
        <taxon>Streptomyces</taxon>
    </lineage>
</organism>
<feature type="transmembrane region" description="Helical" evidence="1">
    <location>
        <begin position="147"/>
        <end position="166"/>
    </location>
</feature>
<keyword evidence="1" id="KW-0472">Membrane</keyword>
<keyword evidence="3" id="KW-1185">Reference proteome</keyword>
<dbReference type="NCBIfam" id="TIGR04222">
    <property type="entry name" value="near_uncomplex"/>
    <property type="match status" value="1"/>
</dbReference>
<reference evidence="2 3" key="1">
    <citation type="submission" date="2020-02" db="EMBL/GenBank/DDBJ databases">
        <title>Whole-genome analyses of novel actinobacteria.</title>
        <authorList>
            <person name="Sahin N."/>
            <person name="Tokatli A."/>
        </authorList>
    </citation>
    <scope>NUCLEOTIDE SEQUENCE [LARGE SCALE GENOMIC DNA]</scope>
    <source>
        <strain evidence="2 3">YC504</strain>
    </source>
</reference>
<dbReference type="InterPro" id="IPR026467">
    <property type="entry name" value="Ser/Gly_Cys_C_dom"/>
</dbReference>
<keyword evidence="1" id="KW-1133">Transmembrane helix</keyword>